<evidence type="ECO:0000313" key="4">
    <source>
        <dbReference type="EMBL" id="KAG8097777.1"/>
    </source>
</evidence>
<comment type="caution">
    <text evidence="2">The sequence shown here is derived from an EMBL/GenBank/DDBJ whole genome shotgun (WGS) entry which is preliminary data.</text>
</comment>
<dbReference type="EMBL" id="JAAALK010000079">
    <property type="protein sequence ID" value="KAG8097776.1"/>
    <property type="molecule type" value="Genomic_DNA"/>
</dbReference>
<organism evidence="2 6">
    <name type="scientific">Zizania palustris</name>
    <name type="common">Northern wild rice</name>
    <dbReference type="NCBI Taxonomy" id="103762"/>
    <lineage>
        <taxon>Eukaryota</taxon>
        <taxon>Viridiplantae</taxon>
        <taxon>Streptophyta</taxon>
        <taxon>Embryophyta</taxon>
        <taxon>Tracheophyta</taxon>
        <taxon>Spermatophyta</taxon>
        <taxon>Magnoliopsida</taxon>
        <taxon>Liliopsida</taxon>
        <taxon>Poales</taxon>
        <taxon>Poaceae</taxon>
        <taxon>BOP clade</taxon>
        <taxon>Oryzoideae</taxon>
        <taxon>Oryzeae</taxon>
        <taxon>Zizaniinae</taxon>
        <taxon>Zizania</taxon>
    </lineage>
</organism>
<evidence type="ECO:0000313" key="2">
    <source>
        <dbReference type="EMBL" id="KAG8096739.1"/>
    </source>
</evidence>
<keyword evidence="6" id="KW-1185">Reference proteome</keyword>
<protein>
    <submittedName>
        <fullName evidence="2">Uncharacterized protein</fullName>
    </submittedName>
</protein>
<feature type="compositionally biased region" description="Basic residues" evidence="1">
    <location>
        <begin position="36"/>
        <end position="45"/>
    </location>
</feature>
<sequence length="124" mass="14419">MKKRKSVVLHKEEVITEIELMLSFVESNKNNENIRKNKNRRRRLQRPALGTRVRRTVKRPIDAAARHDAAAQHGLQIAPRAKEAAARRFLSEGWRQPDKMWRRRHHGRSPEAPKQQRPSAPPGA</sequence>
<dbReference type="EMBL" id="JAAALK010000079">
    <property type="protein sequence ID" value="KAG8096739.1"/>
    <property type="molecule type" value="Genomic_DNA"/>
</dbReference>
<evidence type="ECO:0000313" key="5">
    <source>
        <dbReference type="EMBL" id="KAG8097778.1"/>
    </source>
</evidence>
<proteinExistence type="predicted"/>
<feature type="region of interest" description="Disordered" evidence="1">
    <location>
        <begin position="28"/>
        <end position="60"/>
    </location>
</feature>
<reference evidence="2" key="2">
    <citation type="submission" date="2021-02" db="EMBL/GenBank/DDBJ databases">
        <authorList>
            <person name="Kimball J.A."/>
            <person name="Haas M.W."/>
            <person name="Macchietto M."/>
            <person name="Kono T."/>
            <person name="Duquette J."/>
            <person name="Shao M."/>
        </authorList>
    </citation>
    <scope>NUCLEOTIDE SEQUENCE</scope>
    <source>
        <tissue evidence="2">Fresh leaf tissue</tissue>
    </source>
</reference>
<evidence type="ECO:0000256" key="1">
    <source>
        <dbReference type="SAM" id="MobiDB-lite"/>
    </source>
</evidence>
<dbReference type="EMBL" id="JAAALK010000079">
    <property type="protein sequence ID" value="KAG8097777.1"/>
    <property type="molecule type" value="Genomic_DNA"/>
</dbReference>
<dbReference type="EMBL" id="JAAALK010000079">
    <property type="protein sequence ID" value="KAG8097778.1"/>
    <property type="molecule type" value="Genomic_DNA"/>
</dbReference>
<feature type="compositionally biased region" description="Basic and acidic residues" evidence="1">
    <location>
        <begin position="90"/>
        <end position="100"/>
    </location>
</feature>
<dbReference type="AlphaFoldDB" id="A0A8J5WXG5"/>
<feature type="region of interest" description="Disordered" evidence="1">
    <location>
        <begin position="90"/>
        <end position="124"/>
    </location>
</feature>
<dbReference type="Proteomes" id="UP000729402">
    <property type="component" value="Unassembled WGS sequence"/>
</dbReference>
<accession>A0A8J5WXG5</accession>
<name>A0A8J5WXG5_ZIZPA</name>
<reference evidence="2" key="1">
    <citation type="journal article" date="2021" name="bioRxiv">
        <title>Whole Genome Assembly and Annotation of Northern Wild Rice, Zizania palustris L., Supports a Whole Genome Duplication in the Zizania Genus.</title>
        <authorList>
            <person name="Haas M."/>
            <person name="Kono T."/>
            <person name="Macchietto M."/>
            <person name="Millas R."/>
            <person name="McGilp L."/>
            <person name="Shao M."/>
            <person name="Duquette J."/>
            <person name="Hirsch C.N."/>
            <person name="Kimball J."/>
        </authorList>
    </citation>
    <scope>NUCLEOTIDE SEQUENCE</scope>
    <source>
        <tissue evidence="2">Fresh leaf tissue</tissue>
    </source>
</reference>
<evidence type="ECO:0000313" key="3">
    <source>
        <dbReference type="EMBL" id="KAG8097776.1"/>
    </source>
</evidence>
<evidence type="ECO:0000313" key="6">
    <source>
        <dbReference type="Proteomes" id="UP000729402"/>
    </source>
</evidence>
<gene>
    <name evidence="3" type="ORF">GUJ93_ZPchr0013g34114</name>
    <name evidence="4" type="ORF">GUJ93_ZPchr0013g35478</name>
    <name evidence="5" type="ORF">GUJ93_ZPchr0013g37006</name>
    <name evidence="2" type="ORF">GUJ93_ZPchr0013g37716</name>
</gene>